<evidence type="ECO:0000256" key="1">
    <source>
        <dbReference type="PROSITE-ProRule" id="PRU00723"/>
    </source>
</evidence>
<feature type="region of interest" description="Disordered" evidence="2">
    <location>
        <begin position="162"/>
        <end position="184"/>
    </location>
</feature>
<feature type="compositionally biased region" description="Low complexity" evidence="2">
    <location>
        <begin position="164"/>
        <end position="176"/>
    </location>
</feature>
<evidence type="ECO:0000313" key="5">
    <source>
        <dbReference type="Proteomes" id="UP000799764"/>
    </source>
</evidence>
<dbReference type="Proteomes" id="UP000799764">
    <property type="component" value="Unassembled WGS sequence"/>
</dbReference>
<feature type="compositionally biased region" description="Pro residues" evidence="2">
    <location>
        <begin position="339"/>
        <end position="353"/>
    </location>
</feature>
<name>A0A9P4U667_9PLEO</name>
<feature type="region of interest" description="Disordered" evidence="2">
    <location>
        <begin position="226"/>
        <end position="353"/>
    </location>
</feature>
<keyword evidence="1" id="KW-0863">Zinc-finger</keyword>
<accession>A0A9P4U667</accession>
<sequence>MHPSAPSSTRLDPSIRYYIHRTLSNAIVPLIPADQLPFRLKDFPRHLSHGELAAGGWRFLAETGGIAFPLALGGYAAVDSCVKIQKKTVDVKVRPREEKEGVKEEGEMAVNAVPREEAVKETTPSITETRPTPHRRTNTVGKTKYLTDSMAAIYTQDARRVGYTKPTPTTPTSKRPGPTKEKEHCRHWIRTGACKWTATREGCRYRHEMASVEKLAELGIVGVPRWFAGRGVGGGRKGEEAGPTRGGDGEKGKGTWTWTGRRVARLPGTPVATLRPQSRARRAPKSPPQHHPKHPASTSQAPPSLSPSPRNQTPNPPQTVPLPPLTAVRPQRQTSPQPTSTPPSRPSIPPITQ</sequence>
<organism evidence="4 5">
    <name type="scientific">Karstenula rhodostoma CBS 690.94</name>
    <dbReference type="NCBI Taxonomy" id="1392251"/>
    <lineage>
        <taxon>Eukaryota</taxon>
        <taxon>Fungi</taxon>
        <taxon>Dikarya</taxon>
        <taxon>Ascomycota</taxon>
        <taxon>Pezizomycotina</taxon>
        <taxon>Dothideomycetes</taxon>
        <taxon>Pleosporomycetidae</taxon>
        <taxon>Pleosporales</taxon>
        <taxon>Massarineae</taxon>
        <taxon>Didymosphaeriaceae</taxon>
        <taxon>Karstenula</taxon>
    </lineage>
</organism>
<feature type="compositionally biased region" description="Low complexity" evidence="2">
    <location>
        <begin position="329"/>
        <end position="338"/>
    </location>
</feature>
<dbReference type="OrthoDB" id="5355510at2759"/>
<protein>
    <recommendedName>
        <fullName evidence="3">C3H1-type domain-containing protein</fullName>
    </recommendedName>
</protein>
<dbReference type="GO" id="GO:0008270">
    <property type="term" value="F:zinc ion binding"/>
    <property type="evidence" value="ECO:0007669"/>
    <property type="project" value="UniProtKB-KW"/>
</dbReference>
<feature type="domain" description="C3H1-type" evidence="3">
    <location>
        <begin position="179"/>
        <end position="210"/>
    </location>
</feature>
<evidence type="ECO:0000256" key="2">
    <source>
        <dbReference type="SAM" id="MobiDB-lite"/>
    </source>
</evidence>
<keyword evidence="1" id="KW-0479">Metal-binding</keyword>
<keyword evidence="5" id="KW-1185">Reference proteome</keyword>
<evidence type="ECO:0000313" key="4">
    <source>
        <dbReference type="EMBL" id="KAF2437783.1"/>
    </source>
</evidence>
<dbReference type="PROSITE" id="PS50103">
    <property type="entry name" value="ZF_C3H1"/>
    <property type="match status" value="1"/>
</dbReference>
<dbReference type="EMBL" id="MU001514">
    <property type="protein sequence ID" value="KAF2437783.1"/>
    <property type="molecule type" value="Genomic_DNA"/>
</dbReference>
<dbReference type="AlphaFoldDB" id="A0A9P4U667"/>
<gene>
    <name evidence="4" type="ORF">P171DRAFT_477728</name>
</gene>
<comment type="caution">
    <text evidence="4">The sequence shown here is derived from an EMBL/GenBank/DDBJ whole genome shotgun (WGS) entry which is preliminary data.</text>
</comment>
<feature type="compositionally biased region" description="Pro residues" evidence="2">
    <location>
        <begin position="314"/>
        <end position="324"/>
    </location>
</feature>
<feature type="compositionally biased region" description="Basic residues" evidence="2">
    <location>
        <begin position="278"/>
        <end position="294"/>
    </location>
</feature>
<feature type="compositionally biased region" description="Basic and acidic residues" evidence="2">
    <location>
        <begin position="236"/>
        <end position="253"/>
    </location>
</feature>
<proteinExistence type="predicted"/>
<evidence type="ECO:0000259" key="3">
    <source>
        <dbReference type="PROSITE" id="PS50103"/>
    </source>
</evidence>
<feature type="zinc finger region" description="C3H1-type" evidence="1">
    <location>
        <begin position="179"/>
        <end position="210"/>
    </location>
</feature>
<feature type="region of interest" description="Disordered" evidence="2">
    <location>
        <begin position="117"/>
        <end position="139"/>
    </location>
</feature>
<dbReference type="InterPro" id="IPR000571">
    <property type="entry name" value="Znf_CCCH"/>
</dbReference>
<reference evidence="4" key="1">
    <citation type="journal article" date="2020" name="Stud. Mycol.">
        <title>101 Dothideomycetes genomes: a test case for predicting lifestyles and emergence of pathogens.</title>
        <authorList>
            <person name="Haridas S."/>
            <person name="Albert R."/>
            <person name="Binder M."/>
            <person name="Bloem J."/>
            <person name="Labutti K."/>
            <person name="Salamov A."/>
            <person name="Andreopoulos B."/>
            <person name="Baker S."/>
            <person name="Barry K."/>
            <person name="Bills G."/>
            <person name="Bluhm B."/>
            <person name="Cannon C."/>
            <person name="Castanera R."/>
            <person name="Culley D."/>
            <person name="Daum C."/>
            <person name="Ezra D."/>
            <person name="Gonzalez J."/>
            <person name="Henrissat B."/>
            <person name="Kuo A."/>
            <person name="Liang C."/>
            <person name="Lipzen A."/>
            <person name="Lutzoni F."/>
            <person name="Magnuson J."/>
            <person name="Mondo S."/>
            <person name="Nolan M."/>
            <person name="Ohm R."/>
            <person name="Pangilinan J."/>
            <person name="Park H.-J."/>
            <person name="Ramirez L."/>
            <person name="Alfaro M."/>
            <person name="Sun H."/>
            <person name="Tritt A."/>
            <person name="Yoshinaga Y."/>
            <person name="Zwiers L.-H."/>
            <person name="Turgeon B."/>
            <person name="Goodwin S."/>
            <person name="Spatafora J."/>
            <person name="Crous P."/>
            <person name="Grigoriev I."/>
        </authorList>
    </citation>
    <scope>NUCLEOTIDE SEQUENCE</scope>
    <source>
        <strain evidence="4">CBS 690.94</strain>
    </source>
</reference>
<keyword evidence="1" id="KW-0862">Zinc</keyword>